<feature type="disulfide bond" evidence="19">
    <location>
        <begin position="272"/>
        <end position="287"/>
    </location>
</feature>
<evidence type="ECO:0000256" key="10">
    <source>
        <dbReference type="ARBA" id="ARBA00042300"/>
    </source>
</evidence>
<evidence type="ECO:0000256" key="3">
    <source>
        <dbReference type="ARBA" id="ARBA00011245"/>
    </source>
</evidence>
<keyword evidence="22" id="KW-1185">Reference proteome</keyword>
<evidence type="ECO:0000256" key="4">
    <source>
        <dbReference type="ARBA" id="ARBA00012632"/>
    </source>
</evidence>
<dbReference type="Pfam" id="PF00328">
    <property type="entry name" value="His_Phos_2"/>
    <property type="match status" value="1"/>
</dbReference>
<evidence type="ECO:0000256" key="9">
    <source>
        <dbReference type="ARBA" id="ARBA00041857"/>
    </source>
</evidence>
<evidence type="ECO:0000256" key="19">
    <source>
        <dbReference type="PIRSR" id="PIRSR000894-2"/>
    </source>
</evidence>
<evidence type="ECO:0000256" key="14">
    <source>
        <dbReference type="ARBA" id="ARBA00043748"/>
    </source>
</evidence>
<dbReference type="PIRSF" id="PIRSF000894">
    <property type="entry name" value="Acid_phosphatase"/>
    <property type="match status" value="1"/>
</dbReference>
<dbReference type="Proteomes" id="UP000015100">
    <property type="component" value="Unassembled WGS sequence"/>
</dbReference>
<comment type="catalytic activity">
    <reaction evidence="13">
        <text>1D-myo-inositol 1,2,6-trisphosphate + H2O = 1D-myo-inositol 1,2-bisphosphate + phosphate</text>
        <dbReference type="Rhea" id="RHEA:77131"/>
        <dbReference type="ChEBI" id="CHEBI:15377"/>
        <dbReference type="ChEBI" id="CHEBI:43474"/>
        <dbReference type="ChEBI" id="CHEBI:195537"/>
        <dbReference type="ChEBI" id="CHEBI:195539"/>
    </reaction>
    <physiologicalReaction direction="left-to-right" evidence="13">
        <dbReference type="Rhea" id="RHEA:77132"/>
    </physiologicalReaction>
</comment>
<comment type="caution">
    <text evidence="21">The sequence shown here is derived from an EMBL/GenBank/DDBJ whole genome shotgun (WGS) entry which is preliminary data.</text>
</comment>
<feature type="active site" description="Proton donor" evidence="18">
    <location>
        <position position="362"/>
    </location>
</feature>
<evidence type="ECO:0000256" key="16">
    <source>
        <dbReference type="ARBA" id="ARBA00044106"/>
    </source>
</evidence>
<keyword evidence="20" id="KW-0732">Signal</keyword>
<evidence type="ECO:0000256" key="18">
    <source>
        <dbReference type="PIRSR" id="PIRSR000894-1"/>
    </source>
</evidence>
<comment type="catalytic activity">
    <reaction evidence="15">
        <text>1D-myo-inositol hexakisphosphate + H2O = 1D-myo-inositol 1,2,4,5,6-pentakisphosphate + phosphate</text>
        <dbReference type="Rhea" id="RHEA:16989"/>
        <dbReference type="ChEBI" id="CHEBI:15377"/>
        <dbReference type="ChEBI" id="CHEBI:43474"/>
        <dbReference type="ChEBI" id="CHEBI:57798"/>
        <dbReference type="ChEBI" id="CHEBI:58130"/>
        <dbReference type="EC" id="3.1.3.8"/>
    </reaction>
    <physiologicalReaction direction="left-to-right" evidence="15">
        <dbReference type="Rhea" id="RHEA:16990"/>
    </physiologicalReaction>
</comment>
<feature type="disulfide bond" evidence="19">
    <location>
        <begin position="76"/>
        <end position="411"/>
    </location>
</feature>
<evidence type="ECO:0000256" key="17">
    <source>
        <dbReference type="ARBA" id="ARBA00044262"/>
    </source>
</evidence>
<proteinExistence type="inferred from homology"/>
<comment type="subunit">
    <text evidence="3">Monomer.</text>
</comment>
<sequence>MHFSTLILPAVLLSELAYGAVLDTRHNKKKPEEGFKCEGLEEGYKCHTDISRSWGPYTPYYSLPSNYKPANIDAECEVTFAQVLSRHAARYPTKGMGNKMKNVIQKIQKNAKSYSDKTKFIKTFKYELEPKYDQLTDFGRREMYNSGIKFFNRYKKLNENDEPYYRVSGQQRVIESGAEFSRGFVDEKAKSKKQKTVSLPHLNVIQEGRSFKNTLDHGTCREFEVGRYSKSHQEALDKYIAVFTPPIVQRLGKEIPGGDINGLDVVHLMGLCPFYTVIDGDKLSQWCGLFTPEEFKQFNYYQTLAKYYKYGDGNPLGAVQGVGFVNELIGRLTRSAVKDSTSTNSTVIGPVDRKIYADFSHDNTMVSIMTAMKLFDGLPKLDMKKMESTDRFNLADIVPFASRVYIEKMKCKSEPDELVRVLVNDRVMKLKCPEKKYGSCTVHEFVRGLKFARRGGNWDQCNA</sequence>
<accession>S8A494</accession>
<dbReference type="PROSITE" id="PS00778">
    <property type="entry name" value="HIS_ACID_PHOSPHAT_2"/>
    <property type="match status" value="1"/>
</dbReference>
<evidence type="ECO:0000256" key="1">
    <source>
        <dbReference type="ARBA" id="ARBA00004613"/>
    </source>
</evidence>
<evidence type="ECO:0000313" key="22">
    <source>
        <dbReference type="Proteomes" id="UP000015100"/>
    </source>
</evidence>
<keyword evidence="6" id="KW-0378">Hydrolase</keyword>
<dbReference type="InterPro" id="IPR016274">
    <property type="entry name" value="Histidine_acid_Pase_euk"/>
</dbReference>
<dbReference type="InterPro" id="IPR033379">
    <property type="entry name" value="Acid_Pase_AS"/>
</dbReference>
<dbReference type="EC" id="3.1.3.8" evidence="4"/>
<comment type="similarity">
    <text evidence="2">Belongs to the histidine acid phosphatase family.</text>
</comment>
<evidence type="ECO:0000256" key="20">
    <source>
        <dbReference type="SAM" id="SignalP"/>
    </source>
</evidence>
<feature type="chain" id="PRO_5004547497" description="Phytase A" evidence="20">
    <location>
        <begin position="20"/>
        <end position="463"/>
    </location>
</feature>
<dbReference type="AlphaFoldDB" id="S8A494"/>
<evidence type="ECO:0000256" key="11">
    <source>
        <dbReference type="ARBA" id="ARBA00043670"/>
    </source>
</evidence>
<dbReference type="PANTHER" id="PTHR20963">
    <property type="entry name" value="MULTIPLE INOSITOL POLYPHOSPHATE PHOSPHATASE-RELATED"/>
    <property type="match status" value="1"/>
</dbReference>
<feature type="signal peptide" evidence="20">
    <location>
        <begin position="1"/>
        <end position="19"/>
    </location>
</feature>
<dbReference type="EMBL" id="AQGS01001000">
    <property type="protein sequence ID" value="EPS35931.1"/>
    <property type="molecule type" value="Genomic_DNA"/>
</dbReference>
<comment type="catalytic activity">
    <reaction evidence="11">
        <text>1D-myo-inositol 1,2,5,6-tetrakisphosphate + H2O = 1D-myo-inositol 1,2,6-trisphosphate + phosphate</text>
        <dbReference type="Rhea" id="RHEA:77119"/>
        <dbReference type="ChEBI" id="CHEBI:15377"/>
        <dbReference type="ChEBI" id="CHEBI:43474"/>
        <dbReference type="ChEBI" id="CHEBI:195535"/>
        <dbReference type="ChEBI" id="CHEBI:195537"/>
    </reaction>
    <physiologicalReaction direction="left-to-right" evidence="11">
        <dbReference type="Rhea" id="RHEA:77120"/>
    </physiologicalReaction>
</comment>
<dbReference type="InterPro" id="IPR000560">
    <property type="entry name" value="His_Pase_clade-2"/>
</dbReference>
<dbReference type="InterPro" id="IPR029033">
    <property type="entry name" value="His_PPase_superfam"/>
</dbReference>
<dbReference type="GO" id="GO:0016158">
    <property type="term" value="F:inositol hexakisphosphate 3-phosphatase activity"/>
    <property type="evidence" value="ECO:0007669"/>
    <property type="project" value="UniProtKB-EC"/>
</dbReference>
<dbReference type="PANTHER" id="PTHR20963:SF24">
    <property type="entry name" value="3-PHYTASE B"/>
    <property type="match status" value="1"/>
</dbReference>
<dbReference type="Gene3D" id="3.40.50.1240">
    <property type="entry name" value="Phosphoglycerate mutase-like"/>
    <property type="match status" value="1"/>
</dbReference>
<reference evidence="22" key="2">
    <citation type="submission" date="2013-04" db="EMBL/GenBank/DDBJ databases">
        <title>Genomic mechanisms accounting for the adaptation to parasitism in nematode-trapping fungi.</title>
        <authorList>
            <person name="Ahren D.G."/>
        </authorList>
    </citation>
    <scope>NUCLEOTIDE SEQUENCE [LARGE SCALE GENOMIC DNA]</scope>
    <source>
        <strain evidence="22">CBS 200.50</strain>
    </source>
</reference>
<feature type="disulfide bond" evidence="19">
    <location>
        <begin position="432"/>
        <end position="440"/>
    </location>
</feature>
<comment type="catalytic activity">
    <reaction evidence="12">
        <text>1D-myo-inositol 1,2-bisphosphate + H2O = 1D-myo-inositol 2-phosphate + phosphate</text>
        <dbReference type="Rhea" id="RHEA:77135"/>
        <dbReference type="ChEBI" id="CHEBI:15377"/>
        <dbReference type="ChEBI" id="CHEBI:43474"/>
        <dbReference type="ChEBI" id="CHEBI:84142"/>
        <dbReference type="ChEBI" id="CHEBI:195539"/>
    </reaction>
    <physiologicalReaction direction="left-to-right" evidence="12">
        <dbReference type="Rhea" id="RHEA:77136"/>
    </physiologicalReaction>
</comment>
<evidence type="ECO:0000256" key="13">
    <source>
        <dbReference type="ARBA" id="ARBA00043721"/>
    </source>
</evidence>
<evidence type="ECO:0000256" key="8">
    <source>
        <dbReference type="ARBA" id="ARBA00023180"/>
    </source>
</evidence>
<keyword evidence="8" id="KW-0325">Glycoprotein</keyword>
<dbReference type="eggNOG" id="KOG1382">
    <property type="taxonomic scope" value="Eukaryota"/>
</dbReference>
<reference evidence="21 22" key="1">
    <citation type="journal article" date="2013" name="PLoS Genet.">
        <title>Genomic mechanisms accounting for the adaptation to parasitism in nematode-trapping fungi.</title>
        <authorList>
            <person name="Meerupati T."/>
            <person name="Andersson K.M."/>
            <person name="Friman E."/>
            <person name="Kumar D."/>
            <person name="Tunlid A."/>
            <person name="Ahren D."/>
        </authorList>
    </citation>
    <scope>NUCLEOTIDE SEQUENCE [LARGE SCALE GENOMIC DNA]</scope>
    <source>
        <strain evidence="21 22">CBS 200.50</strain>
    </source>
</reference>
<evidence type="ECO:0000256" key="6">
    <source>
        <dbReference type="ARBA" id="ARBA00022801"/>
    </source>
</evidence>
<evidence type="ECO:0000256" key="12">
    <source>
        <dbReference type="ARBA" id="ARBA00043675"/>
    </source>
</evidence>
<keyword evidence="7 19" id="KW-1015">Disulfide bond</keyword>
<organism evidence="21 22">
    <name type="scientific">Dactylellina haptotyla (strain CBS 200.50)</name>
    <name type="common">Nematode-trapping fungus</name>
    <name type="synonym">Monacrosporium haptotylum</name>
    <dbReference type="NCBI Taxonomy" id="1284197"/>
    <lineage>
        <taxon>Eukaryota</taxon>
        <taxon>Fungi</taxon>
        <taxon>Dikarya</taxon>
        <taxon>Ascomycota</taxon>
        <taxon>Pezizomycotina</taxon>
        <taxon>Orbiliomycetes</taxon>
        <taxon>Orbiliales</taxon>
        <taxon>Orbiliaceae</taxon>
        <taxon>Dactylellina</taxon>
    </lineage>
</organism>
<dbReference type="HOGENOM" id="CLU_020880_0_0_1"/>
<dbReference type="OrthoDB" id="6509975at2759"/>
<comment type="subcellular location">
    <subcellularLocation>
        <location evidence="1">Secreted</location>
    </subcellularLocation>
</comment>
<dbReference type="GO" id="GO:0003993">
    <property type="term" value="F:acid phosphatase activity"/>
    <property type="evidence" value="ECO:0007669"/>
    <property type="project" value="TreeGrafter"/>
</dbReference>
<evidence type="ECO:0000256" key="2">
    <source>
        <dbReference type="ARBA" id="ARBA00005375"/>
    </source>
</evidence>
<evidence type="ECO:0000256" key="7">
    <source>
        <dbReference type="ARBA" id="ARBA00023157"/>
    </source>
</evidence>
<dbReference type="STRING" id="1284197.S8A494"/>
<feature type="active site" description="Nucleophile" evidence="18">
    <location>
        <position position="87"/>
    </location>
</feature>
<name>S8A494_DACHA</name>
<gene>
    <name evidence="21" type="ORF">H072_10614</name>
</gene>
<keyword evidence="5" id="KW-0964">Secreted</keyword>
<feature type="disulfide bond" evidence="19">
    <location>
        <begin position="220"/>
        <end position="461"/>
    </location>
</feature>
<evidence type="ECO:0000313" key="21">
    <source>
        <dbReference type="EMBL" id="EPS35931.1"/>
    </source>
</evidence>
<dbReference type="CDD" id="cd07061">
    <property type="entry name" value="HP_HAP_like"/>
    <property type="match status" value="1"/>
</dbReference>
<dbReference type="SUPFAM" id="SSF53254">
    <property type="entry name" value="Phosphoglycerate mutase-like"/>
    <property type="match status" value="1"/>
</dbReference>
<dbReference type="GO" id="GO:0005576">
    <property type="term" value="C:extracellular region"/>
    <property type="evidence" value="ECO:0007669"/>
    <property type="project" value="UniProtKB-SubCell"/>
</dbReference>
<comment type="catalytic activity">
    <reaction evidence="14">
        <text>1D-myo-inositol 1,2,4,5,6-pentakisphosphate + H2O = 1D-myo-inositol 1,2,5,6-tetrakisphosphate + phosphate</text>
        <dbReference type="Rhea" id="RHEA:77115"/>
        <dbReference type="ChEBI" id="CHEBI:15377"/>
        <dbReference type="ChEBI" id="CHEBI:43474"/>
        <dbReference type="ChEBI" id="CHEBI:57798"/>
        <dbReference type="ChEBI" id="CHEBI:195535"/>
    </reaction>
    <physiologicalReaction direction="left-to-right" evidence="14">
        <dbReference type="Rhea" id="RHEA:77116"/>
    </physiologicalReaction>
</comment>
<evidence type="ECO:0000256" key="5">
    <source>
        <dbReference type="ARBA" id="ARBA00022525"/>
    </source>
</evidence>
<protein>
    <recommendedName>
        <fullName evidence="16">Phytase A</fullName>
        <ecNumber evidence="4">3.1.3.8</ecNumber>
    </recommendedName>
    <alternativeName>
        <fullName evidence="17">Histidine acid phosphatase phyA</fullName>
    </alternativeName>
    <alternativeName>
        <fullName evidence="10">Myo-inositol hexakisphosphate phosphohydrolase A</fullName>
    </alternativeName>
    <alternativeName>
        <fullName evidence="9">Myo-inositol-hexaphosphate 3-phosphohydrolase A</fullName>
    </alternativeName>
</protein>
<dbReference type="OMA" id="VVERMEC"/>
<evidence type="ECO:0000256" key="15">
    <source>
        <dbReference type="ARBA" id="ARBA00043788"/>
    </source>
</evidence>